<sequence>MSARLLLRPDARWTATSDGVQVLAPHGEVFLPGTTTGEWLARLAPVLDGRFTLDRIADGLPEARRGAVRALLTGLVRRGVVREVRDELPHGLTDDELSAHAAQISYLGYHLDSAAHRFERYRRMPVAVVGGGALVDVLREALRRTGCAVVDAEPEDAGLVVQVCDGTTGGAVAGLCAHREVPLAQVVVADGEVWWHPAFVPGRDGHGWHEARRRLVPAEPTAGAGLDDTTSTVVATQVAHDLFRYATGLRGPDPVPRLVRFDTGTLASHDHRYLPTGGADRADVRDRVRALAELPGLDAEEFSRRAVVLVDPRLGVLDEVDEGDLAQLPLHVTRTRVSAPDGSRPVVTGAGIDFETARYRAVLTGVARYAALAAPAGPLAAVDAVDGSAREVAPPVGHRGVAAGYDWPGAVSAGALDHCLHLTVATARAAVAPFDGVDLDAVGGDPVLDHAVAMLHALGEPVTVHDVTGPLGVPTFGAALSGRTVAYGSGVDPTAALRECLHRTLLSWQSRTTGQPVYAPPNVPDLPESLRGPARPPRVADPVDPLAALVAAGHRPLLVPLDHDGAVHRVVPFVVRVVLT</sequence>
<evidence type="ECO:0000313" key="3">
    <source>
        <dbReference type="Proteomes" id="UP000542674"/>
    </source>
</evidence>
<name>A0A7W7T4Y0_9PSEU</name>
<protein>
    <recommendedName>
        <fullName evidence="4">YcaO domain-containing protein</fullName>
    </recommendedName>
</protein>
<evidence type="ECO:0000256" key="1">
    <source>
        <dbReference type="SAM" id="MobiDB-lite"/>
    </source>
</evidence>
<evidence type="ECO:0000313" key="2">
    <source>
        <dbReference type="EMBL" id="MBB4966654.1"/>
    </source>
</evidence>
<reference evidence="2 3" key="1">
    <citation type="submission" date="2020-08" db="EMBL/GenBank/DDBJ databases">
        <title>Sequencing the genomes of 1000 actinobacteria strains.</title>
        <authorList>
            <person name="Klenk H.-P."/>
        </authorList>
    </citation>
    <scope>NUCLEOTIDE SEQUENCE [LARGE SCALE GENOMIC DNA]</scope>
    <source>
        <strain evidence="2 3">DSM 45084</strain>
    </source>
</reference>
<dbReference type="Gene3D" id="3.90.930.60">
    <property type="match status" value="1"/>
</dbReference>
<dbReference type="SUPFAM" id="SSF51905">
    <property type="entry name" value="FAD/NAD(P)-binding domain"/>
    <property type="match status" value="1"/>
</dbReference>
<dbReference type="AlphaFoldDB" id="A0A7W7T4Y0"/>
<accession>A0A7W7T4Y0</accession>
<dbReference type="RefSeq" id="WP_184670795.1">
    <property type="nucleotide sequence ID" value="NZ_BAABAI010000022.1"/>
</dbReference>
<feature type="region of interest" description="Disordered" evidence="1">
    <location>
        <begin position="513"/>
        <end position="538"/>
    </location>
</feature>
<organism evidence="2 3">
    <name type="scientific">Saccharothrix violaceirubra</name>
    <dbReference type="NCBI Taxonomy" id="413306"/>
    <lineage>
        <taxon>Bacteria</taxon>
        <taxon>Bacillati</taxon>
        <taxon>Actinomycetota</taxon>
        <taxon>Actinomycetes</taxon>
        <taxon>Pseudonocardiales</taxon>
        <taxon>Pseudonocardiaceae</taxon>
        <taxon>Saccharothrix</taxon>
    </lineage>
</organism>
<dbReference type="Proteomes" id="UP000542674">
    <property type="component" value="Unassembled WGS sequence"/>
</dbReference>
<comment type="caution">
    <text evidence="2">The sequence shown here is derived from an EMBL/GenBank/DDBJ whole genome shotgun (WGS) entry which is preliminary data.</text>
</comment>
<keyword evidence="3" id="KW-1185">Reference proteome</keyword>
<evidence type="ECO:0008006" key="4">
    <source>
        <dbReference type="Google" id="ProtNLM"/>
    </source>
</evidence>
<proteinExistence type="predicted"/>
<dbReference type="InterPro" id="IPR036188">
    <property type="entry name" value="FAD/NAD-bd_sf"/>
</dbReference>
<dbReference type="EMBL" id="JACHJS010000001">
    <property type="protein sequence ID" value="MBB4966654.1"/>
    <property type="molecule type" value="Genomic_DNA"/>
</dbReference>
<gene>
    <name evidence="2" type="ORF">F4559_004013</name>
</gene>